<evidence type="ECO:0000313" key="2">
    <source>
        <dbReference type="EMBL" id="TVY36390.1"/>
    </source>
</evidence>
<proteinExistence type="predicted"/>
<dbReference type="OrthoDB" id="3240979at2759"/>
<accession>A0A8H8RN09</accession>
<feature type="transmembrane region" description="Helical" evidence="1">
    <location>
        <begin position="38"/>
        <end position="60"/>
    </location>
</feature>
<protein>
    <submittedName>
        <fullName evidence="2">Uncharacterized protein</fullName>
    </submittedName>
</protein>
<dbReference type="AlphaFoldDB" id="A0A8H8RN09"/>
<reference evidence="2 3" key="1">
    <citation type="submission" date="2018-05" db="EMBL/GenBank/DDBJ databases">
        <title>Genome sequencing and assembly of the regulated plant pathogen Lachnellula willkommii and related sister species for the development of diagnostic species identification markers.</title>
        <authorList>
            <person name="Giroux E."/>
            <person name="Bilodeau G."/>
        </authorList>
    </citation>
    <scope>NUCLEOTIDE SEQUENCE [LARGE SCALE GENOMIC DNA]</scope>
    <source>
        <strain evidence="2 3">CBS 197.66</strain>
    </source>
</reference>
<keyword evidence="1" id="KW-1133">Transmembrane helix</keyword>
<sequence>MTRTKVMPPTAGDFDALEAMEPTEYAAKEKRLVRKIDLRLMPCLIFMIVLKYITASGPYLKY</sequence>
<keyword evidence="3" id="KW-1185">Reference proteome</keyword>
<keyword evidence="1" id="KW-0812">Transmembrane</keyword>
<organism evidence="2 3">
    <name type="scientific">Lachnellula subtilissima</name>
    <dbReference type="NCBI Taxonomy" id="602034"/>
    <lineage>
        <taxon>Eukaryota</taxon>
        <taxon>Fungi</taxon>
        <taxon>Dikarya</taxon>
        <taxon>Ascomycota</taxon>
        <taxon>Pezizomycotina</taxon>
        <taxon>Leotiomycetes</taxon>
        <taxon>Helotiales</taxon>
        <taxon>Lachnaceae</taxon>
        <taxon>Lachnellula</taxon>
    </lineage>
</organism>
<evidence type="ECO:0000256" key="1">
    <source>
        <dbReference type="SAM" id="Phobius"/>
    </source>
</evidence>
<dbReference type="Proteomes" id="UP000462212">
    <property type="component" value="Unassembled WGS sequence"/>
</dbReference>
<gene>
    <name evidence="2" type="ORF">LSUB1_G004767</name>
</gene>
<comment type="caution">
    <text evidence="2">The sequence shown here is derived from an EMBL/GenBank/DDBJ whole genome shotgun (WGS) entry which is preliminary data.</text>
</comment>
<evidence type="ECO:0000313" key="3">
    <source>
        <dbReference type="Proteomes" id="UP000462212"/>
    </source>
</evidence>
<dbReference type="EMBL" id="QGMJ01000434">
    <property type="protein sequence ID" value="TVY36390.1"/>
    <property type="molecule type" value="Genomic_DNA"/>
</dbReference>
<keyword evidence="1" id="KW-0472">Membrane</keyword>
<name>A0A8H8RN09_9HELO</name>